<organism evidence="1 2">
    <name type="scientific">Streptomyces vietnamensis</name>
    <dbReference type="NCBI Taxonomy" id="362257"/>
    <lineage>
        <taxon>Bacteria</taxon>
        <taxon>Bacillati</taxon>
        <taxon>Actinomycetota</taxon>
        <taxon>Actinomycetes</taxon>
        <taxon>Kitasatosporales</taxon>
        <taxon>Streptomycetaceae</taxon>
        <taxon>Streptomyces</taxon>
    </lineage>
</organism>
<gene>
    <name evidence="1" type="ORF">SVTN_39090</name>
</gene>
<dbReference type="EMBL" id="CP010407">
    <property type="protein sequence ID" value="AJF69376.1"/>
    <property type="molecule type" value="Genomic_DNA"/>
</dbReference>
<proteinExistence type="predicted"/>
<dbReference type="HOGENOM" id="CLU_1980431_0_0_11"/>
<dbReference type="KEGG" id="svt:SVTN_39090"/>
<dbReference type="Proteomes" id="UP000031774">
    <property type="component" value="Chromosome"/>
</dbReference>
<name>A0A0B5IA03_9ACTN</name>
<evidence type="ECO:0000313" key="2">
    <source>
        <dbReference type="Proteomes" id="UP000031774"/>
    </source>
</evidence>
<accession>A0A0B5IA03</accession>
<sequence length="126" mass="13667">MVLNDRAGIRSLKGQSRRIGIGAVHAVEEVDVEAGNCSYGDPLGGHRHRHRRGRGLERNHGLADVAEAGELIRITIPVPAHLANCLCTLRMLHVFADGACRRALSRHRTPFTTVRRSGTGSQSSSI</sequence>
<reference evidence="1 2" key="1">
    <citation type="submission" date="2014-12" db="EMBL/GenBank/DDBJ databases">
        <title>Complete genome sequence of Streptomyces vietnamensis strain GIMV4.0001, a genetic manipulable producer of the benzoisochromanequinone antibiotic granaticin.</title>
        <authorList>
            <person name="Deng M.R."/>
            <person name="Guo J."/>
            <person name="Ma L.Y."/>
            <person name="Feng G.D."/>
            <person name="Mo C.Y."/>
            <person name="Zhu H.H."/>
        </authorList>
    </citation>
    <scope>NUCLEOTIDE SEQUENCE [LARGE SCALE GENOMIC DNA]</scope>
    <source>
        <strain evidence="2">GIMV4.0001</strain>
    </source>
</reference>
<dbReference type="AlphaFoldDB" id="A0A0B5IA03"/>
<evidence type="ECO:0000313" key="1">
    <source>
        <dbReference type="EMBL" id="AJF69376.1"/>
    </source>
</evidence>
<protein>
    <submittedName>
        <fullName evidence="1">Uncharacterized protein</fullName>
    </submittedName>
</protein>
<keyword evidence="2" id="KW-1185">Reference proteome</keyword>